<reference evidence="2 3" key="1">
    <citation type="submission" date="2014-01" db="EMBL/GenBank/DDBJ databases">
        <title>Full genme sequencing of cellulolytic bacterium Gynuella sunshinyii YC6258T gen. nov., sp. nov.</title>
        <authorList>
            <person name="Khan H."/>
            <person name="Chung E.J."/>
            <person name="Chung Y.R."/>
        </authorList>
    </citation>
    <scope>NUCLEOTIDE SEQUENCE [LARGE SCALE GENOMIC DNA]</scope>
    <source>
        <strain evidence="2 3">YC6258</strain>
    </source>
</reference>
<dbReference type="HOGENOM" id="CLU_3184300_0_0_6"/>
<feature type="transmembrane region" description="Helical" evidence="1">
    <location>
        <begin position="12"/>
        <end position="37"/>
    </location>
</feature>
<keyword evidence="1" id="KW-1133">Transmembrane helix</keyword>
<protein>
    <submittedName>
        <fullName evidence="2">Uncharacterized protein</fullName>
    </submittedName>
</protein>
<dbReference type="KEGG" id="gsn:YC6258_04971"/>
<proteinExistence type="predicted"/>
<sequence>MFIYIFLFFRILRFYFLLLKNGAWLVFVFLALFLLMINEFNEREKP</sequence>
<evidence type="ECO:0000313" key="2">
    <source>
        <dbReference type="EMBL" id="AJQ97003.1"/>
    </source>
</evidence>
<accession>A0A0C5VUM2</accession>
<gene>
    <name evidence="2" type="ORF">YC6258_04971</name>
</gene>
<dbReference type="EMBL" id="CP007142">
    <property type="protein sequence ID" value="AJQ97003.1"/>
    <property type="molecule type" value="Genomic_DNA"/>
</dbReference>
<evidence type="ECO:0000313" key="3">
    <source>
        <dbReference type="Proteomes" id="UP000032266"/>
    </source>
</evidence>
<keyword evidence="1" id="KW-0812">Transmembrane</keyword>
<dbReference type="AlphaFoldDB" id="A0A0C5VUM2"/>
<evidence type="ECO:0000256" key="1">
    <source>
        <dbReference type="SAM" id="Phobius"/>
    </source>
</evidence>
<name>A0A0C5VUM2_9GAMM</name>
<organism evidence="2 3">
    <name type="scientific">Gynuella sunshinyii YC6258</name>
    <dbReference type="NCBI Taxonomy" id="1445510"/>
    <lineage>
        <taxon>Bacteria</taxon>
        <taxon>Pseudomonadati</taxon>
        <taxon>Pseudomonadota</taxon>
        <taxon>Gammaproteobacteria</taxon>
        <taxon>Oceanospirillales</taxon>
        <taxon>Saccharospirillaceae</taxon>
        <taxon>Gynuella</taxon>
    </lineage>
</organism>
<keyword evidence="3" id="KW-1185">Reference proteome</keyword>
<dbReference type="Proteomes" id="UP000032266">
    <property type="component" value="Chromosome"/>
</dbReference>
<keyword evidence="1" id="KW-0472">Membrane</keyword>